<dbReference type="Gene3D" id="3.30.1330.60">
    <property type="entry name" value="OmpA-like domain"/>
    <property type="match status" value="1"/>
</dbReference>
<keyword evidence="3" id="KW-0998">Cell outer membrane</keyword>
<dbReference type="PROSITE" id="PS51257">
    <property type="entry name" value="PROKAR_LIPOPROTEIN"/>
    <property type="match status" value="1"/>
</dbReference>
<dbReference type="InterPro" id="IPR050330">
    <property type="entry name" value="Bact_OuterMem_StrucFunc"/>
</dbReference>
<dbReference type="PRINTS" id="PR01021">
    <property type="entry name" value="OMPADOMAIN"/>
</dbReference>
<reference evidence="9" key="1">
    <citation type="submission" date="2016-10" db="EMBL/GenBank/DDBJ databases">
        <authorList>
            <person name="Varghese N."/>
            <person name="Submissions S."/>
        </authorList>
    </citation>
    <scope>NUCLEOTIDE SEQUENCE [LARGE SCALE GENOMIC DNA]</scope>
    <source>
        <strain evidence="9">DSM 18733</strain>
    </source>
</reference>
<dbReference type="InterPro" id="IPR006664">
    <property type="entry name" value="OMP_bac"/>
</dbReference>
<dbReference type="SUPFAM" id="SSF103088">
    <property type="entry name" value="OmpA-like"/>
    <property type="match status" value="1"/>
</dbReference>
<dbReference type="RefSeq" id="WP_093323555.1">
    <property type="nucleotide sequence ID" value="NZ_FOAF01000001.1"/>
</dbReference>
<name>A0A1H7J2H0_OLID1</name>
<comment type="subcellular location">
    <subcellularLocation>
        <location evidence="1">Cell outer membrane</location>
    </subcellularLocation>
</comment>
<feature type="domain" description="OmpA-like" evidence="7">
    <location>
        <begin position="63"/>
        <end position="178"/>
    </location>
</feature>
<evidence type="ECO:0000256" key="5">
    <source>
        <dbReference type="SAM" id="MobiDB-lite"/>
    </source>
</evidence>
<accession>A0A1H7J2H0</accession>
<proteinExistence type="predicted"/>
<evidence type="ECO:0000313" key="9">
    <source>
        <dbReference type="Proteomes" id="UP000199421"/>
    </source>
</evidence>
<evidence type="ECO:0000313" key="8">
    <source>
        <dbReference type="EMBL" id="SEK68624.1"/>
    </source>
</evidence>
<dbReference type="Proteomes" id="UP000199421">
    <property type="component" value="Unassembled WGS sequence"/>
</dbReference>
<keyword evidence="9" id="KW-1185">Reference proteome</keyword>
<evidence type="ECO:0000256" key="3">
    <source>
        <dbReference type="ARBA" id="ARBA00023237"/>
    </source>
</evidence>
<dbReference type="InterPro" id="IPR036737">
    <property type="entry name" value="OmpA-like_sf"/>
</dbReference>
<feature type="compositionally biased region" description="Basic and acidic residues" evidence="5">
    <location>
        <begin position="37"/>
        <end position="55"/>
    </location>
</feature>
<dbReference type="InterPro" id="IPR006665">
    <property type="entry name" value="OmpA-like"/>
</dbReference>
<keyword evidence="2 4" id="KW-0472">Membrane</keyword>
<dbReference type="PROSITE" id="PS51123">
    <property type="entry name" value="OMPA_2"/>
    <property type="match status" value="1"/>
</dbReference>
<evidence type="ECO:0000256" key="4">
    <source>
        <dbReference type="PROSITE-ProRule" id="PRU00473"/>
    </source>
</evidence>
<evidence type="ECO:0000256" key="1">
    <source>
        <dbReference type="ARBA" id="ARBA00004442"/>
    </source>
</evidence>
<gene>
    <name evidence="8" type="ORF">SAMN05661044_00894</name>
</gene>
<dbReference type="Pfam" id="PF00691">
    <property type="entry name" value="OmpA"/>
    <property type="match status" value="1"/>
</dbReference>
<dbReference type="STRING" id="407022.SAMN05661044_00894"/>
<dbReference type="OrthoDB" id="9782229at2"/>
<dbReference type="PANTHER" id="PTHR30329:SF21">
    <property type="entry name" value="LIPOPROTEIN YIAD-RELATED"/>
    <property type="match status" value="1"/>
</dbReference>
<feature type="region of interest" description="Disordered" evidence="5">
    <location>
        <begin position="32"/>
        <end position="57"/>
    </location>
</feature>
<sequence length="178" mass="19756">MNISKAYLLIFAMAVSTVAMQACKSKKMAVQPSADVETVKKEPVEEKQPEKPPVEEKEEVAPVVEKPNYDFKNIQFEFDSGVLKTDSYSILDQIVREMKKDTSVKFIINGHSSIEGSAEHNMALSVDRANAVKLYLVNAGISPDNLTSKGFGATKPTTTNDTEEGRTLNRRVEIEIMQ</sequence>
<keyword evidence="6" id="KW-0732">Signal</keyword>
<organism evidence="8 9">
    <name type="scientific">Olivibacter domesticus</name>
    <name type="common">Pseudosphingobacterium domesticum</name>
    <dbReference type="NCBI Taxonomy" id="407022"/>
    <lineage>
        <taxon>Bacteria</taxon>
        <taxon>Pseudomonadati</taxon>
        <taxon>Bacteroidota</taxon>
        <taxon>Sphingobacteriia</taxon>
        <taxon>Sphingobacteriales</taxon>
        <taxon>Sphingobacteriaceae</taxon>
        <taxon>Olivibacter</taxon>
    </lineage>
</organism>
<feature type="chain" id="PRO_5011703076" evidence="6">
    <location>
        <begin position="22"/>
        <end position="178"/>
    </location>
</feature>
<evidence type="ECO:0000256" key="2">
    <source>
        <dbReference type="ARBA" id="ARBA00023136"/>
    </source>
</evidence>
<dbReference type="EMBL" id="FOAF01000001">
    <property type="protein sequence ID" value="SEK68624.1"/>
    <property type="molecule type" value="Genomic_DNA"/>
</dbReference>
<protein>
    <submittedName>
        <fullName evidence="8">OmpA-OmpF porin, OOP family</fullName>
    </submittedName>
</protein>
<dbReference type="AlphaFoldDB" id="A0A1H7J2H0"/>
<dbReference type="PANTHER" id="PTHR30329">
    <property type="entry name" value="STATOR ELEMENT OF FLAGELLAR MOTOR COMPLEX"/>
    <property type="match status" value="1"/>
</dbReference>
<evidence type="ECO:0000259" key="7">
    <source>
        <dbReference type="PROSITE" id="PS51123"/>
    </source>
</evidence>
<evidence type="ECO:0000256" key="6">
    <source>
        <dbReference type="SAM" id="SignalP"/>
    </source>
</evidence>
<dbReference type="CDD" id="cd07185">
    <property type="entry name" value="OmpA_C-like"/>
    <property type="match status" value="1"/>
</dbReference>
<feature type="signal peptide" evidence="6">
    <location>
        <begin position="1"/>
        <end position="21"/>
    </location>
</feature>
<dbReference type="GO" id="GO:0009279">
    <property type="term" value="C:cell outer membrane"/>
    <property type="evidence" value="ECO:0007669"/>
    <property type="project" value="UniProtKB-SubCell"/>
</dbReference>